<accession>A0ABW0QAG1</accession>
<dbReference type="InterPro" id="IPR036374">
    <property type="entry name" value="OxRdtase_Mopterin-bd_sf"/>
</dbReference>
<evidence type="ECO:0000256" key="1">
    <source>
        <dbReference type="SAM" id="SignalP"/>
    </source>
</evidence>
<gene>
    <name evidence="2" type="ORF">ACFPP7_11910</name>
</gene>
<reference evidence="3" key="1">
    <citation type="journal article" date="2019" name="Int. J. Syst. Evol. Microbiol.">
        <title>The Global Catalogue of Microorganisms (GCM) 10K type strain sequencing project: providing services to taxonomists for standard genome sequencing and annotation.</title>
        <authorList>
            <consortium name="The Broad Institute Genomics Platform"/>
            <consortium name="The Broad Institute Genome Sequencing Center for Infectious Disease"/>
            <person name="Wu L."/>
            <person name="Ma J."/>
        </authorList>
    </citation>
    <scope>NUCLEOTIDE SEQUENCE [LARGE SCALE GENOMIC DNA]</scope>
    <source>
        <strain evidence="3">CGMCC 4.7277</strain>
    </source>
</reference>
<dbReference type="Proteomes" id="UP001596084">
    <property type="component" value="Unassembled WGS sequence"/>
</dbReference>
<protein>
    <submittedName>
        <fullName evidence="2">Molybdopterin-dependent oxidoreductase</fullName>
    </submittedName>
</protein>
<evidence type="ECO:0000313" key="3">
    <source>
        <dbReference type="Proteomes" id="UP001596084"/>
    </source>
</evidence>
<feature type="signal peptide" evidence="1">
    <location>
        <begin position="1"/>
        <end position="24"/>
    </location>
</feature>
<feature type="chain" id="PRO_5046360376" evidence="1">
    <location>
        <begin position="25"/>
        <end position="197"/>
    </location>
</feature>
<keyword evidence="3" id="KW-1185">Reference proteome</keyword>
<keyword evidence="1" id="KW-0732">Signal</keyword>
<proteinExistence type="predicted"/>
<sequence length="197" mass="21203">MNKRRQFLGATALGTLAMPSLVLAQTAPKASRSPTLLTVSGRIGAGNRGPLDPVLDQMMAKQKIKFDKAQAFDFAAITALPAVTIRPTLEYDGKPHTLKGPLLVDVIKACGVKATDKTTLFLRAVDGYAAQVSVADAHKYRFIVATHLDGQPMALGGLGPLWAVYEADRFPDMAAKPLPARFESCPWATYHIEVKEG</sequence>
<dbReference type="PROSITE" id="PS51318">
    <property type="entry name" value="TAT"/>
    <property type="match status" value="1"/>
</dbReference>
<evidence type="ECO:0000313" key="2">
    <source>
        <dbReference type="EMBL" id="MFC5521615.1"/>
    </source>
</evidence>
<dbReference type="RefSeq" id="WP_068834257.1">
    <property type="nucleotide sequence ID" value="NZ_JBHSMX010000018.1"/>
</dbReference>
<dbReference type="Gene3D" id="3.90.420.10">
    <property type="entry name" value="Oxidoreductase, molybdopterin-binding domain"/>
    <property type="match status" value="1"/>
</dbReference>
<dbReference type="SUPFAM" id="SSF56524">
    <property type="entry name" value="Oxidoreductase molybdopterin-binding domain"/>
    <property type="match status" value="1"/>
</dbReference>
<name>A0ABW0QAG1_9BURK</name>
<comment type="caution">
    <text evidence="2">The sequence shown here is derived from an EMBL/GenBank/DDBJ whole genome shotgun (WGS) entry which is preliminary data.</text>
</comment>
<dbReference type="InterPro" id="IPR006311">
    <property type="entry name" value="TAT_signal"/>
</dbReference>
<dbReference type="EMBL" id="JBHSMX010000018">
    <property type="protein sequence ID" value="MFC5521615.1"/>
    <property type="molecule type" value="Genomic_DNA"/>
</dbReference>
<organism evidence="2 3">
    <name type="scientific">Polaromonas jejuensis</name>
    <dbReference type="NCBI Taxonomy" id="457502"/>
    <lineage>
        <taxon>Bacteria</taxon>
        <taxon>Pseudomonadati</taxon>
        <taxon>Pseudomonadota</taxon>
        <taxon>Betaproteobacteria</taxon>
        <taxon>Burkholderiales</taxon>
        <taxon>Comamonadaceae</taxon>
        <taxon>Polaromonas</taxon>
    </lineage>
</organism>